<dbReference type="PROSITE" id="PS51007">
    <property type="entry name" value="CYTC"/>
    <property type="match status" value="1"/>
</dbReference>
<keyword evidence="1 4" id="KW-0349">Heme</keyword>
<dbReference type="Pfam" id="PF07635">
    <property type="entry name" value="PSCyt1"/>
    <property type="match status" value="1"/>
</dbReference>
<name>A0A518GA76_9BACT</name>
<gene>
    <name evidence="7" type="ORF">Q31a_38170</name>
</gene>
<dbReference type="Pfam" id="PF07583">
    <property type="entry name" value="PSCyt2"/>
    <property type="match status" value="1"/>
</dbReference>
<evidence type="ECO:0000259" key="6">
    <source>
        <dbReference type="PROSITE" id="PS51007"/>
    </source>
</evidence>
<dbReference type="AlphaFoldDB" id="A0A518GA76"/>
<dbReference type="GO" id="GO:0020037">
    <property type="term" value="F:heme binding"/>
    <property type="evidence" value="ECO:0007669"/>
    <property type="project" value="InterPro"/>
</dbReference>
<feature type="chain" id="PRO_5021876180" evidence="5">
    <location>
        <begin position="23"/>
        <end position="1218"/>
    </location>
</feature>
<dbReference type="InterPro" id="IPR011444">
    <property type="entry name" value="DUF1549"/>
</dbReference>
<reference evidence="7 8" key="1">
    <citation type="submission" date="2019-02" db="EMBL/GenBank/DDBJ databases">
        <title>Deep-cultivation of Planctomycetes and their phenomic and genomic characterization uncovers novel biology.</title>
        <authorList>
            <person name="Wiegand S."/>
            <person name="Jogler M."/>
            <person name="Boedeker C."/>
            <person name="Pinto D."/>
            <person name="Vollmers J."/>
            <person name="Rivas-Marin E."/>
            <person name="Kohn T."/>
            <person name="Peeters S.H."/>
            <person name="Heuer A."/>
            <person name="Rast P."/>
            <person name="Oberbeckmann S."/>
            <person name="Bunk B."/>
            <person name="Jeske O."/>
            <person name="Meyerdierks A."/>
            <person name="Storesund J.E."/>
            <person name="Kallscheuer N."/>
            <person name="Luecker S."/>
            <person name="Lage O.M."/>
            <person name="Pohl T."/>
            <person name="Merkel B.J."/>
            <person name="Hornburger P."/>
            <person name="Mueller R.-W."/>
            <person name="Bruemmer F."/>
            <person name="Labrenz M."/>
            <person name="Spormann A.M."/>
            <person name="Op den Camp H."/>
            <person name="Overmann J."/>
            <person name="Amann R."/>
            <person name="Jetten M.S.M."/>
            <person name="Mascher T."/>
            <person name="Medema M.H."/>
            <person name="Devos D.P."/>
            <person name="Kaster A.-K."/>
            <person name="Ovreas L."/>
            <person name="Rohde M."/>
            <person name="Galperin M.Y."/>
            <person name="Jogler C."/>
        </authorList>
    </citation>
    <scope>NUCLEOTIDE SEQUENCE [LARGE SCALE GENOMIC DNA]</scope>
    <source>
        <strain evidence="7 8">Q31a</strain>
    </source>
</reference>
<dbReference type="GO" id="GO:0009055">
    <property type="term" value="F:electron transfer activity"/>
    <property type="evidence" value="ECO:0007669"/>
    <property type="project" value="InterPro"/>
</dbReference>
<keyword evidence="8" id="KW-1185">Reference proteome</keyword>
<dbReference type="InterPro" id="IPR013320">
    <property type="entry name" value="ConA-like_dom_sf"/>
</dbReference>
<evidence type="ECO:0000256" key="5">
    <source>
        <dbReference type="SAM" id="SignalP"/>
    </source>
</evidence>
<keyword evidence="3 4" id="KW-0408">Iron</keyword>
<dbReference type="PANTHER" id="PTHR35889">
    <property type="entry name" value="CYCLOINULO-OLIGOSACCHARIDE FRUCTANOTRANSFERASE-RELATED"/>
    <property type="match status" value="1"/>
</dbReference>
<dbReference type="Proteomes" id="UP000318017">
    <property type="component" value="Chromosome"/>
</dbReference>
<sequence length="1218" mass="135729" precursor="true">MKRYFYSQVLVLLLCSLQFVDAAAPNENSLPPAKPVATWLFDGKDAFGSWHDTVAGPRPPLHPLFHATNLAADFVSEKPLIIPGNEAPSFKHGEALTFDFWISPGDLKEKQPVFLLAKGDPDRAGQVDDNLNFALTVERVSSSLMRVGVCFAAEPEKDDDIPVRHQWWSGSINLTGLDWHHIAIPYTFGDPTSVMLFVNGRMQLFSGKWEKSTERGPVQRPGDLRIGGVSGEAKAFYRGRIDSLILHRGVLKNEEIEERYAIVPPPTPVTREDVKAGEVRVELCTSGVPGRREWPDTLPTSSEILTEEAFGFFELPKKYESGGVLGNPPGNTFLRASGLVTLPKGKHRLLLRARGISRLIVDGKTVLDTPLMPSSLNGHHLTTEQDTYLNLGPDFRFAPPGNREEWCEFESTGEKPHLVVLETIFGTVRPGLGETVAAWSREGEATWQLLSPTDRHVPYTDEGWAAYEKERRANLERINTEQRLAMRAAQDPYWEKRREAVETWLAATPEIEVPALPENMPAHNAIDHFIGARIAEVAAAYENGHSEGPQYFDDIEPLLESRCYDCHQGGKSQGDLRLDTLAGAQQGGESELPAVVPGAPDKSELIYRISTDDEGEIMPPEGDRMKPEEVALLKKWIEQGANWPEFDVTTLELPPLTDELTFLRRVTLDTVGVPPSEAEILEFLGDTSKDRRLKAIDRLLADSRWADHWMGYWLDVLAENPVIISGSLNNTGAFRWWIYDALRDDLPMDAFVTQLIRMRGSSDKGGPAGFAVAGQNDAPMAEKGAIIASAFLGVEMKCARCHDAPAHVSKQEELFQLAAMLTREPVKVPATSSVSTEMLSAGGRTPLIQVTLKPGTEVQPVWPFDQFCSEEASQELAENPKDSRDQLAALVTAPQNERFAQVMANRIWQRLMGRGLVENPADWEKSESTHPELLSWLGREFVRSGYSLKEVSRLILASHAYQRGSLPDLLQTEALYVGPAPRRMTAEQIVDSLFASTGKPFKVEELTFDADGISGQSSLGKARRAWMLTSTANERDRPSLSLPRVQAVTTVLESFGWRGSRQSPVTLRESDPNVLQPAVLSNGTMSGWTTRLSDDHGTTELAVKNQSLDSLINSLYLRLLTRKPTDSELEFARELLSPGYEERRVTAPPDLSGVKRTRPKYTAWSIHLDGPANALAQELETMARRGDPPTWKLTSEWRERLEDFLWLTLNQPEWLYIR</sequence>
<dbReference type="SUPFAM" id="SSF46626">
    <property type="entry name" value="Cytochrome c"/>
    <property type="match status" value="1"/>
</dbReference>
<dbReference type="EMBL" id="CP036298">
    <property type="protein sequence ID" value="QDV25491.1"/>
    <property type="molecule type" value="Genomic_DNA"/>
</dbReference>
<evidence type="ECO:0000313" key="7">
    <source>
        <dbReference type="EMBL" id="QDV25491.1"/>
    </source>
</evidence>
<dbReference type="SUPFAM" id="SSF49899">
    <property type="entry name" value="Concanavalin A-like lectins/glucanases"/>
    <property type="match status" value="1"/>
</dbReference>
<dbReference type="InterPro" id="IPR036909">
    <property type="entry name" value="Cyt_c-like_dom_sf"/>
</dbReference>
<feature type="signal peptide" evidence="5">
    <location>
        <begin position="1"/>
        <end position="22"/>
    </location>
</feature>
<dbReference type="InterPro" id="IPR022655">
    <property type="entry name" value="DUF1553"/>
</dbReference>
<evidence type="ECO:0000256" key="3">
    <source>
        <dbReference type="ARBA" id="ARBA00023004"/>
    </source>
</evidence>
<dbReference type="Gene3D" id="2.60.120.200">
    <property type="match status" value="1"/>
</dbReference>
<dbReference type="RefSeq" id="WP_145080629.1">
    <property type="nucleotide sequence ID" value="NZ_CP036298.1"/>
</dbReference>
<dbReference type="OrthoDB" id="289126at2"/>
<keyword evidence="5" id="KW-0732">Signal</keyword>
<evidence type="ECO:0000256" key="1">
    <source>
        <dbReference type="ARBA" id="ARBA00022617"/>
    </source>
</evidence>
<proteinExistence type="predicted"/>
<evidence type="ECO:0000256" key="2">
    <source>
        <dbReference type="ARBA" id="ARBA00022723"/>
    </source>
</evidence>
<keyword evidence="2 4" id="KW-0479">Metal-binding</keyword>
<accession>A0A518GA76</accession>
<dbReference type="Pfam" id="PF07587">
    <property type="entry name" value="PSD1"/>
    <property type="match status" value="1"/>
</dbReference>
<dbReference type="KEGG" id="ahel:Q31a_38170"/>
<feature type="domain" description="Cytochrome c" evidence="6">
    <location>
        <begin position="543"/>
        <end position="641"/>
    </location>
</feature>
<dbReference type="InterPro" id="IPR009056">
    <property type="entry name" value="Cyt_c-like_dom"/>
</dbReference>
<dbReference type="GO" id="GO:0046872">
    <property type="term" value="F:metal ion binding"/>
    <property type="evidence" value="ECO:0007669"/>
    <property type="project" value="UniProtKB-KW"/>
</dbReference>
<dbReference type="PANTHER" id="PTHR35889:SF3">
    <property type="entry name" value="F-BOX DOMAIN-CONTAINING PROTEIN"/>
    <property type="match status" value="1"/>
</dbReference>
<protein>
    <submittedName>
        <fullName evidence="7">Planctomycete cytochrome C</fullName>
    </submittedName>
</protein>
<dbReference type="InterPro" id="IPR011429">
    <property type="entry name" value="Cyt_c_Planctomycete-type"/>
</dbReference>
<organism evidence="7 8">
    <name type="scientific">Aureliella helgolandensis</name>
    <dbReference type="NCBI Taxonomy" id="2527968"/>
    <lineage>
        <taxon>Bacteria</taxon>
        <taxon>Pseudomonadati</taxon>
        <taxon>Planctomycetota</taxon>
        <taxon>Planctomycetia</taxon>
        <taxon>Pirellulales</taxon>
        <taxon>Pirellulaceae</taxon>
        <taxon>Aureliella</taxon>
    </lineage>
</organism>
<evidence type="ECO:0000256" key="4">
    <source>
        <dbReference type="PROSITE-ProRule" id="PRU00433"/>
    </source>
</evidence>
<evidence type="ECO:0000313" key="8">
    <source>
        <dbReference type="Proteomes" id="UP000318017"/>
    </source>
</evidence>